<dbReference type="InterPro" id="IPR046346">
    <property type="entry name" value="Aminoacid_DH-like_N_sf"/>
</dbReference>
<dbReference type="PANTHER" id="PTHR23406">
    <property type="entry name" value="MALIC ENZYME-RELATED"/>
    <property type="match status" value="1"/>
</dbReference>
<dbReference type="PANTHER" id="PTHR23406:SF32">
    <property type="entry name" value="NADP-DEPENDENT MALIC ENZYME"/>
    <property type="match status" value="1"/>
</dbReference>
<accession>A0A9P5UB03</accession>
<dbReference type="InterPro" id="IPR001891">
    <property type="entry name" value="Malic_OxRdtase"/>
</dbReference>
<dbReference type="EMBL" id="JADNRY010000030">
    <property type="protein sequence ID" value="KAF9071613.1"/>
    <property type="molecule type" value="Genomic_DNA"/>
</dbReference>
<evidence type="ECO:0000256" key="1">
    <source>
        <dbReference type="ARBA" id="ARBA00001946"/>
    </source>
</evidence>
<dbReference type="GO" id="GO:0005739">
    <property type="term" value="C:mitochondrion"/>
    <property type="evidence" value="ECO:0007669"/>
    <property type="project" value="TreeGrafter"/>
</dbReference>
<sequence length="142" mass="16338">MSVAFPKLLIQFEDFSTEHAFMWLEKYRNKYPLFNDDIQGTGAVNPVLRCSSAGVGVAMQLTSFFTLQGLSEQEARERIGWLTLRVSFSTLADHLVDFSRQDYAGPPIKDLLDIIERSECLGIIRFRISQQLWVRSCQKQEE</sequence>
<name>A0A9P5UB03_9AGAR</name>
<evidence type="ECO:0000313" key="3">
    <source>
        <dbReference type="EMBL" id="KAF9071613.1"/>
    </source>
</evidence>
<keyword evidence="4" id="KW-1185">Reference proteome</keyword>
<dbReference type="AlphaFoldDB" id="A0A9P5UB03"/>
<evidence type="ECO:0000313" key="4">
    <source>
        <dbReference type="Proteomes" id="UP000772434"/>
    </source>
</evidence>
<dbReference type="InterPro" id="IPR037062">
    <property type="entry name" value="Malic_N_dom_sf"/>
</dbReference>
<proteinExistence type="predicted"/>
<reference evidence="3" key="1">
    <citation type="submission" date="2020-11" db="EMBL/GenBank/DDBJ databases">
        <authorList>
            <consortium name="DOE Joint Genome Institute"/>
            <person name="Ahrendt S."/>
            <person name="Riley R."/>
            <person name="Andreopoulos W."/>
            <person name="Labutti K."/>
            <person name="Pangilinan J."/>
            <person name="Ruiz-Duenas F.J."/>
            <person name="Barrasa J.M."/>
            <person name="Sanchez-Garcia M."/>
            <person name="Camarero S."/>
            <person name="Miyauchi S."/>
            <person name="Serrano A."/>
            <person name="Linde D."/>
            <person name="Babiker R."/>
            <person name="Drula E."/>
            <person name="Ayuso-Fernandez I."/>
            <person name="Pacheco R."/>
            <person name="Padilla G."/>
            <person name="Ferreira P."/>
            <person name="Barriuso J."/>
            <person name="Kellner H."/>
            <person name="Castanera R."/>
            <person name="Alfaro M."/>
            <person name="Ramirez L."/>
            <person name="Pisabarro A.G."/>
            <person name="Kuo A."/>
            <person name="Tritt A."/>
            <person name="Lipzen A."/>
            <person name="He G."/>
            <person name="Yan M."/>
            <person name="Ng V."/>
            <person name="Cullen D."/>
            <person name="Martin F."/>
            <person name="Rosso M.-N."/>
            <person name="Henrissat B."/>
            <person name="Hibbett D."/>
            <person name="Martinez A.T."/>
            <person name="Grigoriev I.V."/>
        </authorList>
    </citation>
    <scope>NUCLEOTIDE SEQUENCE</scope>
    <source>
        <strain evidence="3">AH 40177</strain>
    </source>
</reference>
<dbReference type="GO" id="GO:0004471">
    <property type="term" value="F:malate dehydrogenase (decarboxylating) (NAD+) activity"/>
    <property type="evidence" value="ECO:0007669"/>
    <property type="project" value="TreeGrafter"/>
</dbReference>
<protein>
    <submittedName>
        <fullName evidence="3">Uncharacterized protein</fullName>
    </submittedName>
</protein>
<dbReference type="Gene3D" id="3.40.50.10380">
    <property type="entry name" value="Malic enzyme, N-terminal domain"/>
    <property type="match status" value="1"/>
</dbReference>
<dbReference type="PRINTS" id="PR00072">
    <property type="entry name" value="MALOXRDTASE"/>
</dbReference>
<dbReference type="GO" id="GO:0006108">
    <property type="term" value="P:malate metabolic process"/>
    <property type="evidence" value="ECO:0007669"/>
    <property type="project" value="TreeGrafter"/>
</dbReference>
<keyword evidence="2" id="KW-0560">Oxidoreductase</keyword>
<comment type="cofactor">
    <cofactor evidence="1">
        <name>Mg(2+)</name>
        <dbReference type="ChEBI" id="CHEBI:18420"/>
    </cofactor>
</comment>
<dbReference type="Proteomes" id="UP000772434">
    <property type="component" value="Unassembled WGS sequence"/>
</dbReference>
<comment type="caution">
    <text evidence="3">The sequence shown here is derived from an EMBL/GenBank/DDBJ whole genome shotgun (WGS) entry which is preliminary data.</text>
</comment>
<dbReference type="SUPFAM" id="SSF53223">
    <property type="entry name" value="Aminoacid dehydrogenase-like, N-terminal domain"/>
    <property type="match status" value="1"/>
</dbReference>
<organism evidence="3 4">
    <name type="scientific">Rhodocollybia butyracea</name>
    <dbReference type="NCBI Taxonomy" id="206335"/>
    <lineage>
        <taxon>Eukaryota</taxon>
        <taxon>Fungi</taxon>
        <taxon>Dikarya</taxon>
        <taxon>Basidiomycota</taxon>
        <taxon>Agaricomycotina</taxon>
        <taxon>Agaricomycetes</taxon>
        <taxon>Agaricomycetidae</taxon>
        <taxon>Agaricales</taxon>
        <taxon>Marasmiineae</taxon>
        <taxon>Omphalotaceae</taxon>
        <taxon>Rhodocollybia</taxon>
    </lineage>
</organism>
<gene>
    <name evidence="3" type="ORF">BDP27DRAFT_1418729</name>
</gene>
<evidence type="ECO:0000256" key="2">
    <source>
        <dbReference type="ARBA" id="ARBA00023002"/>
    </source>
</evidence>
<dbReference type="OrthoDB" id="5365701at2759"/>